<dbReference type="Gene3D" id="3.40.1090.10">
    <property type="entry name" value="Cytosolic phospholipase A2 catalytic domain"/>
    <property type="match status" value="2"/>
</dbReference>
<protein>
    <submittedName>
        <fullName evidence="7">Patatin-like phospholipase family protein</fullName>
    </submittedName>
</protein>
<feature type="short sequence motif" description="GXGXXG" evidence="4">
    <location>
        <begin position="53"/>
        <end position="58"/>
    </location>
</feature>
<dbReference type="InterPro" id="IPR050301">
    <property type="entry name" value="NTE"/>
</dbReference>
<proteinExistence type="predicted"/>
<dbReference type="Proteomes" id="UP001236258">
    <property type="component" value="Unassembled WGS sequence"/>
</dbReference>
<dbReference type="CDD" id="cd07205">
    <property type="entry name" value="Pat_PNPLA6_PNPLA7_NTE1_like"/>
    <property type="match status" value="1"/>
</dbReference>
<feature type="short sequence motif" description="DGA/G" evidence="4">
    <location>
        <begin position="228"/>
        <end position="230"/>
    </location>
</feature>
<feature type="short sequence motif" description="GXSXG" evidence="4">
    <location>
        <begin position="80"/>
        <end position="84"/>
    </location>
</feature>
<dbReference type="Pfam" id="PF07244">
    <property type="entry name" value="POTRA"/>
    <property type="match status" value="1"/>
</dbReference>
<dbReference type="PROSITE" id="PS51635">
    <property type="entry name" value="PNPLA"/>
    <property type="match status" value="1"/>
</dbReference>
<evidence type="ECO:0000313" key="7">
    <source>
        <dbReference type="EMBL" id="MDP4527658.1"/>
    </source>
</evidence>
<sequence length="763" mass="84552">MGYGKGIDIKRLITLGSLLGCAVAAAEPLSFGESQGPCDTVTDRPCTALVLGGGGARGGAHLGVIRYLEEQQIPVDMVIGTSIGAFVGGLYASGKSPEHIEAILSNLPWGEGFQDRVQRHEMPARRKQQRDAYPIQLELGVRLDGVHLPKGVLHGQAMAELLQRAYGVQANQLDFDALAIPFRAVAADLVTGDAVILGQGSLLQAVQASMSIPGVVSPMEIDQRILVDGGVANNLPVDVALSLGAERIIAVSIDAPLLNKEDLTDAFSVSEQLTSFLVRRGLAAQLALLREQDILLQPELSGIGTLEFERLMETSAIGYQTAAAAEALPSWSVDSRRYQHWLQSHRLPEAAEQQIDHVVLQNQSALADSLLLARLGIQPGDPYDSGLVSQGMRRLYGLDVFERVSQQLSLLPDDQTELRVQVQEKSWGPGYLNFRLRFEDDFQNKHHYQLAASYVYTNLSPLGAEWYSELAIGSDKLLSTELYWPLLSPATFVSGRLAAFSERQVLEDESRRSLGDLNHSEFNSTALAGWNLSDHLTLASGWTRRVGRYRAPGSLREADAGMRLSYQRHGPVLQGRWDTLDNISFPGRGILLNSEWQWLDDRSGAERGSSRSWQLDLLAAKSWQRHRLHSRWRWQRYRNTDPDLILEQFSLGGFLNLSGYPHQYLYGSTVSFGSLVYQYQLTQPQMSFLNMPWYLGGSIERGRVQDDLLGVNQAQQTDTWLWAGSVFLGWDSPLGPLFFGYGRAESDDRSQIDSWYLSLGHSF</sequence>
<feature type="domain" description="PNPLA" evidence="6">
    <location>
        <begin position="49"/>
        <end position="241"/>
    </location>
</feature>
<feature type="signal peptide" evidence="5">
    <location>
        <begin position="1"/>
        <end position="26"/>
    </location>
</feature>
<evidence type="ECO:0000256" key="3">
    <source>
        <dbReference type="ARBA" id="ARBA00023098"/>
    </source>
</evidence>
<evidence type="ECO:0000256" key="2">
    <source>
        <dbReference type="ARBA" id="ARBA00022963"/>
    </source>
</evidence>
<dbReference type="PANTHER" id="PTHR14226:SF29">
    <property type="entry name" value="NEUROPATHY TARGET ESTERASE SWS"/>
    <property type="match status" value="1"/>
</dbReference>
<evidence type="ECO:0000256" key="5">
    <source>
        <dbReference type="SAM" id="SignalP"/>
    </source>
</evidence>
<name>A0ABT9GL07_9GAMM</name>
<feature type="chain" id="PRO_5047335581" evidence="5">
    <location>
        <begin position="27"/>
        <end position="763"/>
    </location>
</feature>
<dbReference type="EMBL" id="JAUZVY010000001">
    <property type="protein sequence ID" value="MDP4527658.1"/>
    <property type="molecule type" value="Genomic_DNA"/>
</dbReference>
<keyword evidence="1 4" id="KW-0378">Hydrolase</keyword>
<feature type="active site" description="Nucleophile" evidence="4">
    <location>
        <position position="82"/>
    </location>
</feature>
<evidence type="ECO:0000256" key="1">
    <source>
        <dbReference type="ARBA" id="ARBA00022801"/>
    </source>
</evidence>
<organism evidence="7 8">
    <name type="scientific">Alkalimonas delamerensis</name>
    <dbReference type="NCBI Taxonomy" id="265981"/>
    <lineage>
        <taxon>Bacteria</taxon>
        <taxon>Pseudomonadati</taxon>
        <taxon>Pseudomonadota</taxon>
        <taxon>Gammaproteobacteria</taxon>
        <taxon>Alkalimonas</taxon>
    </lineage>
</organism>
<feature type="active site" description="Proton acceptor" evidence="4">
    <location>
        <position position="228"/>
    </location>
</feature>
<keyword evidence="3 4" id="KW-0443">Lipid metabolism</keyword>
<dbReference type="Gene3D" id="2.40.160.50">
    <property type="entry name" value="membrane protein fhac: a member of the omp85/tpsb transporter family"/>
    <property type="match status" value="1"/>
</dbReference>
<dbReference type="InterPro" id="IPR002641">
    <property type="entry name" value="PNPLA_dom"/>
</dbReference>
<dbReference type="RefSeq" id="WP_305943876.1">
    <property type="nucleotide sequence ID" value="NZ_JAUZVY010000001.1"/>
</dbReference>
<dbReference type="InterPro" id="IPR016035">
    <property type="entry name" value="Acyl_Trfase/lysoPLipase"/>
</dbReference>
<evidence type="ECO:0000256" key="4">
    <source>
        <dbReference type="PROSITE-ProRule" id="PRU01161"/>
    </source>
</evidence>
<gene>
    <name evidence="7" type="ORF">Q3O59_01265</name>
</gene>
<dbReference type="SUPFAM" id="SSF52151">
    <property type="entry name" value="FabD/lysophospholipase-like"/>
    <property type="match status" value="1"/>
</dbReference>
<keyword evidence="8" id="KW-1185">Reference proteome</keyword>
<accession>A0ABT9GL07</accession>
<comment type="caution">
    <text evidence="7">The sequence shown here is derived from an EMBL/GenBank/DDBJ whole genome shotgun (WGS) entry which is preliminary data.</text>
</comment>
<evidence type="ECO:0000313" key="8">
    <source>
        <dbReference type="Proteomes" id="UP001236258"/>
    </source>
</evidence>
<dbReference type="InterPro" id="IPR010827">
    <property type="entry name" value="BamA/TamA_POTRA"/>
</dbReference>
<dbReference type="PANTHER" id="PTHR14226">
    <property type="entry name" value="NEUROPATHY TARGET ESTERASE/SWISS CHEESE D.MELANOGASTER"/>
    <property type="match status" value="1"/>
</dbReference>
<keyword evidence="5" id="KW-0732">Signal</keyword>
<keyword evidence="2 4" id="KW-0442">Lipid degradation</keyword>
<evidence type="ECO:0000259" key="6">
    <source>
        <dbReference type="PROSITE" id="PS51635"/>
    </source>
</evidence>
<reference evidence="7 8" key="1">
    <citation type="submission" date="2023-08" db="EMBL/GenBank/DDBJ databases">
        <authorList>
            <person name="Joshi A."/>
            <person name="Thite S."/>
        </authorList>
    </citation>
    <scope>NUCLEOTIDE SEQUENCE [LARGE SCALE GENOMIC DNA]</scope>
    <source>
        <strain evidence="7 8">1E1</strain>
    </source>
</reference>
<dbReference type="Gene3D" id="3.10.20.310">
    <property type="entry name" value="membrane protein fhac"/>
    <property type="match status" value="1"/>
</dbReference>
<dbReference type="Pfam" id="PF01734">
    <property type="entry name" value="Patatin"/>
    <property type="match status" value="1"/>
</dbReference>